<sequence length="173" mass="20525">MSESPSNRTPRDFVPIKGELQMKLVSYRKIILFWEVSEIPTKVIQLFFNLKVDELIQVVRIYDVTEINFNGKNAHHFHETTVLYHNGHWFIKGLESNRCYVAELGVKSSTTDFFPILRSNTLQTPLMKISNANEMNHELLRFQQIEDRPPKWIDHVSTYSYYMEPKKMEEKNE</sequence>
<keyword evidence="2" id="KW-1185">Reference proteome</keyword>
<accession>A0ABT0W5M4</accession>
<protein>
    <submittedName>
        <fullName evidence="1">DUF4912 domain-containing protein</fullName>
    </submittedName>
</protein>
<evidence type="ECO:0000313" key="1">
    <source>
        <dbReference type="EMBL" id="MCM2531636.1"/>
    </source>
</evidence>
<dbReference type="Pfam" id="PF16258">
    <property type="entry name" value="DUF4912"/>
    <property type="match status" value="1"/>
</dbReference>
<dbReference type="Proteomes" id="UP001523262">
    <property type="component" value="Unassembled WGS sequence"/>
</dbReference>
<dbReference type="EMBL" id="JAMQCR010000001">
    <property type="protein sequence ID" value="MCM2531636.1"/>
    <property type="molecule type" value="Genomic_DNA"/>
</dbReference>
<comment type="caution">
    <text evidence="1">The sequence shown here is derived from an EMBL/GenBank/DDBJ whole genome shotgun (WGS) entry which is preliminary data.</text>
</comment>
<name>A0ABT0W5M4_9BACI</name>
<reference evidence="1 2" key="1">
    <citation type="submission" date="2022-06" db="EMBL/GenBank/DDBJ databases">
        <authorList>
            <person name="Jeon C.O."/>
        </authorList>
    </citation>
    <scope>NUCLEOTIDE SEQUENCE [LARGE SCALE GENOMIC DNA]</scope>
    <source>
        <strain evidence="1 2">KCTC 13943</strain>
    </source>
</reference>
<evidence type="ECO:0000313" key="2">
    <source>
        <dbReference type="Proteomes" id="UP001523262"/>
    </source>
</evidence>
<gene>
    <name evidence="1" type="ORF">NDK43_03510</name>
</gene>
<proteinExistence type="predicted"/>
<organism evidence="1 2">
    <name type="scientific">Neobacillus pocheonensis</name>
    <dbReference type="NCBI Taxonomy" id="363869"/>
    <lineage>
        <taxon>Bacteria</taxon>
        <taxon>Bacillati</taxon>
        <taxon>Bacillota</taxon>
        <taxon>Bacilli</taxon>
        <taxon>Bacillales</taxon>
        <taxon>Bacillaceae</taxon>
        <taxon>Neobacillus</taxon>
    </lineage>
</organism>
<dbReference type="InterPro" id="IPR032585">
    <property type="entry name" value="DUF4912"/>
</dbReference>